<feature type="region of interest" description="Disordered" evidence="6">
    <location>
        <begin position="635"/>
        <end position="671"/>
    </location>
</feature>
<reference evidence="8" key="1">
    <citation type="submission" date="2020-10" db="EMBL/GenBank/DDBJ databases">
        <title>Chromosome-scale genome assembly of the Allis shad, Alosa alosa.</title>
        <authorList>
            <person name="Margot Z."/>
            <person name="Christophe K."/>
            <person name="Cabau C."/>
            <person name="Louis A."/>
            <person name="Berthelot C."/>
            <person name="Parey E."/>
            <person name="Roest Crollius H."/>
            <person name="Montfort J."/>
            <person name="Robinson-Rechavi M."/>
            <person name="Bucao C."/>
            <person name="Bouchez O."/>
            <person name="Gislard M."/>
            <person name="Lluch J."/>
            <person name="Milhes M."/>
            <person name="Lampietro C."/>
            <person name="Lopez Roques C."/>
            <person name="Donnadieu C."/>
            <person name="Braasch I."/>
            <person name="Desvignes T."/>
            <person name="Postlethwait J."/>
            <person name="Bobe J."/>
            <person name="Guiguen Y."/>
        </authorList>
    </citation>
    <scope>NUCLEOTIDE SEQUENCE</scope>
    <source>
        <strain evidence="8">M-15738</strain>
        <tissue evidence="8">Blood</tissue>
    </source>
</reference>
<dbReference type="InterPro" id="IPR048724">
    <property type="entry name" value="NuMA_N_HOOK"/>
</dbReference>
<feature type="coiled-coil region" evidence="5">
    <location>
        <begin position="432"/>
        <end position="529"/>
    </location>
</feature>
<feature type="region of interest" description="Disordered" evidence="6">
    <location>
        <begin position="229"/>
        <end position="248"/>
    </location>
</feature>
<keyword evidence="2" id="KW-0963">Cytoplasm</keyword>
<keyword evidence="3" id="KW-0597">Phosphoprotein</keyword>
<sequence length="921" mass="103626">MACVLAERKEKALLAWVNNFALGDSVGKICELRDGYLLSQLPARLGGREAVSSVDQTPAERFKEVADFLDKQCRFTAGCGVSISWEKITDALSSHADMELAKVVLLLCHHSMAVSLFPMHSLDYNTELELVSMFRYIVEDCSGYYLTENLEQFLTRKTVLDVSSSSSVSSSDGASPALPLRRKTSVRFLELNTVASNAVSSPIQELMSTPQFQLCRLRRQVAQEEQVRDELEKELSEHRSSIQEKDSQVAQLQHRLQKVQREQLDQEAQHKNTLQELQNKNDGLLQRLHEVLRQSQDLKTDNLQKEKRVDHLCDENGLLSTQVRELAGQLASLRQQMMLLQEEELQSGSRKQELQKELSQALQHKECLSEQLEIERGKVCVLEEELTEVRFRPCHHGDGEVMGPIMEWERLQQEVTKLQTEVAQKVVLQQEVMKREEEVTRLLLQLQEAAREKQADLVSLETECAQRVALQQELSVLQVRLHEWEESKKRAEIKVQALRRELETVQTLNSTLQRENSATQRLADTLQKQLEMKEYDSKKAVEKRKHAGEKRRVEHDLSSDSLSLDDSLNSTSTPVARSSRRLAMKQGSVETLYFTPMGTQPTTRLPGDRITDSAHKLTSSAQRRRTTQTINITMKRNEKPSLQAAQSHPNLSSCPVATELPTQPGNPATTATAAASDNLLNLPGYRRSSIFNAAPARASSAFCVGMENEPDQAGEDWLRIAELQRRNKNCPQHLKSSYTLETMQVLGAPCEEDEMRFGDPSETLRRASTLPGQLQASLASHRLSTVPAKRPATNQGPATPEVKRQATCFSRPLTPKNRNTTHLANQNSPLKSPAERRQSMMFCIGNTPQKNGLILRSLRKLRNSARKSPASRSAAAGPAPRRSPRNRNSSKKVSLAPPSGSRRRDQPPQLTSFSPSKHVPK</sequence>
<name>A0AAV6G6Y1_9TELE</name>
<evidence type="ECO:0000256" key="2">
    <source>
        <dbReference type="ARBA" id="ARBA00022490"/>
    </source>
</evidence>
<dbReference type="Pfam" id="PF21670">
    <property type="entry name" value="HOOK_N_NuMA"/>
    <property type="match status" value="1"/>
</dbReference>
<feature type="coiled-coil region" evidence="5">
    <location>
        <begin position="323"/>
        <end position="371"/>
    </location>
</feature>
<keyword evidence="4 5" id="KW-0175">Coiled coil</keyword>
<evidence type="ECO:0000256" key="5">
    <source>
        <dbReference type="SAM" id="Coils"/>
    </source>
</evidence>
<feature type="region of interest" description="Disordered" evidence="6">
    <location>
        <begin position="786"/>
        <end position="805"/>
    </location>
</feature>
<feature type="compositionally biased region" description="Polar residues" evidence="6">
    <location>
        <begin position="816"/>
        <end position="830"/>
    </location>
</feature>
<feature type="compositionally biased region" description="Low complexity" evidence="6">
    <location>
        <begin position="866"/>
        <end position="880"/>
    </location>
</feature>
<comment type="caution">
    <text evidence="8">The sequence shown here is derived from an EMBL/GenBank/DDBJ whole genome shotgun (WGS) entry which is preliminary data.</text>
</comment>
<feature type="compositionally biased region" description="Polar residues" evidence="6">
    <location>
        <begin position="643"/>
        <end position="667"/>
    </location>
</feature>
<evidence type="ECO:0000313" key="8">
    <source>
        <dbReference type="EMBL" id="KAG5269852.1"/>
    </source>
</evidence>
<dbReference type="GO" id="GO:0005813">
    <property type="term" value="C:centrosome"/>
    <property type="evidence" value="ECO:0007669"/>
    <property type="project" value="TreeGrafter"/>
</dbReference>
<dbReference type="Proteomes" id="UP000823561">
    <property type="component" value="Chromosome 15"/>
</dbReference>
<evidence type="ECO:0000259" key="7">
    <source>
        <dbReference type="Pfam" id="PF21670"/>
    </source>
</evidence>
<dbReference type="GO" id="GO:0000922">
    <property type="term" value="C:spindle pole"/>
    <property type="evidence" value="ECO:0007669"/>
    <property type="project" value="TreeGrafter"/>
</dbReference>
<dbReference type="PANTHER" id="PTHR18902:SF24">
    <property type="entry name" value="NUCLEAR MITOTIC APPARATUS PROTEIN 1"/>
    <property type="match status" value="1"/>
</dbReference>
<dbReference type="PANTHER" id="PTHR18902">
    <property type="entry name" value="NUCLEAR MITOTIC APPARATUS PROTEIN 1-RELATED"/>
    <property type="match status" value="1"/>
</dbReference>
<evidence type="ECO:0000313" key="9">
    <source>
        <dbReference type="Proteomes" id="UP000823561"/>
    </source>
</evidence>
<organism evidence="8 9">
    <name type="scientific">Alosa alosa</name>
    <name type="common">allis shad</name>
    <dbReference type="NCBI Taxonomy" id="278164"/>
    <lineage>
        <taxon>Eukaryota</taxon>
        <taxon>Metazoa</taxon>
        <taxon>Chordata</taxon>
        <taxon>Craniata</taxon>
        <taxon>Vertebrata</taxon>
        <taxon>Euteleostomi</taxon>
        <taxon>Actinopterygii</taxon>
        <taxon>Neopterygii</taxon>
        <taxon>Teleostei</taxon>
        <taxon>Clupei</taxon>
        <taxon>Clupeiformes</taxon>
        <taxon>Clupeoidei</taxon>
        <taxon>Clupeidae</taxon>
        <taxon>Alosa</taxon>
    </lineage>
</organism>
<dbReference type="GO" id="GO:0005737">
    <property type="term" value="C:cytoplasm"/>
    <property type="evidence" value="ECO:0007669"/>
    <property type="project" value="UniProtKB-SubCell"/>
</dbReference>
<feature type="region of interest" description="Disordered" evidence="6">
    <location>
        <begin position="863"/>
        <end position="921"/>
    </location>
</feature>
<feature type="compositionally biased region" description="Basic and acidic residues" evidence="6">
    <location>
        <begin position="229"/>
        <end position="247"/>
    </location>
</feature>
<dbReference type="GO" id="GO:0000132">
    <property type="term" value="P:establishment of mitotic spindle orientation"/>
    <property type="evidence" value="ECO:0007669"/>
    <property type="project" value="TreeGrafter"/>
</dbReference>
<comment type="subcellular location">
    <subcellularLocation>
        <location evidence="1">Cytoplasm</location>
    </subcellularLocation>
</comment>
<feature type="region of interest" description="Disordered" evidence="6">
    <location>
        <begin position="537"/>
        <end position="581"/>
    </location>
</feature>
<proteinExistence type="predicted"/>
<accession>A0AAV6G6Y1</accession>
<keyword evidence="9" id="KW-1185">Reference proteome</keyword>
<evidence type="ECO:0000256" key="6">
    <source>
        <dbReference type="SAM" id="MobiDB-lite"/>
    </source>
</evidence>
<dbReference type="EMBL" id="JADWDJ010000015">
    <property type="protein sequence ID" value="KAG5269852.1"/>
    <property type="molecule type" value="Genomic_DNA"/>
</dbReference>
<evidence type="ECO:0000256" key="1">
    <source>
        <dbReference type="ARBA" id="ARBA00004496"/>
    </source>
</evidence>
<gene>
    <name evidence="8" type="ORF">AALO_G00206930</name>
</gene>
<feature type="region of interest" description="Disordered" evidence="6">
    <location>
        <begin position="810"/>
        <end position="833"/>
    </location>
</feature>
<dbReference type="GO" id="GO:0008017">
    <property type="term" value="F:microtubule binding"/>
    <property type="evidence" value="ECO:0007669"/>
    <property type="project" value="TreeGrafter"/>
</dbReference>
<evidence type="ECO:0000256" key="4">
    <source>
        <dbReference type="ARBA" id="ARBA00023054"/>
    </source>
</evidence>
<dbReference type="AlphaFoldDB" id="A0AAV6G6Y1"/>
<evidence type="ECO:0000256" key="3">
    <source>
        <dbReference type="ARBA" id="ARBA00022553"/>
    </source>
</evidence>
<feature type="compositionally biased region" description="Low complexity" evidence="6">
    <location>
        <begin position="559"/>
        <end position="568"/>
    </location>
</feature>
<dbReference type="InterPro" id="IPR051841">
    <property type="entry name" value="MT-Golgi_org_protein"/>
</dbReference>
<feature type="domain" description="Nuclear mitotic apparatus protein 1 N-terminal hook" evidence="7">
    <location>
        <begin position="8"/>
        <end position="157"/>
    </location>
</feature>
<dbReference type="GO" id="GO:0005876">
    <property type="term" value="C:spindle microtubule"/>
    <property type="evidence" value="ECO:0007669"/>
    <property type="project" value="TreeGrafter"/>
</dbReference>
<dbReference type="CDD" id="cd22224">
    <property type="entry name" value="HkD_NuMA"/>
    <property type="match status" value="1"/>
</dbReference>
<protein>
    <recommendedName>
        <fullName evidence="7">Nuclear mitotic apparatus protein 1 N-terminal hook domain-containing protein</fullName>
    </recommendedName>
</protein>